<accession>A0ABS7YN68</accession>
<comment type="caution">
    <text evidence="2">The sequence shown here is derived from an EMBL/GenBank/DDBJ whole genome shotgun (WGS) entry which is preliminary data.</text>
</comment>
<comment type="subcellular location">
    <subcellularLocation>
        <location evidence="1">Cell membrane</location>
        <topology evidence="1">Multi-pass membrane protein</topology>
    </subcellularLocation>
</comment>
<keyword evidence="3" id="KW-1185">Reference proteome</keyword>
<comment type="similarity">
    <text evidence="1">Belongs to the drug/metabolite transporter (DMT) superfamily. Small multidrug resistance (SMR) (TC 2.A.7.1) family.</text>
</comment>
<reference evidence="3" key="1">
    <citation type="submission" date="2023-07" db="EMBL/GenBank/DDBJ databases">
        <title>Molecular identification of indigenous halophilic bacteria isolated from red sea cost, biodegradation of synthetic dyes and assessment of degraded metabolite toxicity.</title>
        <authorList>
            <person name="Chaieb K."/>
            <person name="Altayb H.N."/>
        </authorList>
    </citation>
    <scope>NUCLEOTIDE SEQUENCE [LARGE SCALE GENOMIC DNA]</scope>
    <source>
        <strain evidence="3">K20</strain>
    </source>
</reference>
<dbReference type="Gene3D" id="1.10.3730.20">
    <property type="match status" value="1"/>
</dbReference>
<dbReference type="Proteomes" id="UP001199044">
    <property type="component" value="Unassembled WGS sequence"/>
</dbReference>
<name>A0ABS7YN68_9VIBR</name>
<protein>
    <submittedName>
        <fullName evidence="2">Uncharacterized protein</fullName>
    </submittedName>
</protein>
<proteinExistence type="inferred from homology"/>
<keyword evidence="1" id="KW-0472">Membrane</keyword>
<sequence>MPWFYLLIAGFLEIVRVCIMKHSSGFTRLIPLLITILIKLLKI</sequence>
<evidence type="ECO:0000256" key="1">
    <source>
        <dbReference type="RuleBase" id="RU003942"/>
    </source>
</evidence>
<dbReference type="Pfam" id="PF00893">
    <property type="entry name" value="Multi_Drug_Res"/>
    <property type="match status" value="1"/>
</dbReference>
<organism evidence="2 3">
    <name type="scientific">Vibrio tritonius</name>
    <dbReference type="NCBI Taxonomy" id="1435069"/>
    <lineage>
        <taxon>Bacteria</taxon>
        <taxon>Pseudomonadati</taxon>
        <taxon>Pseudomonadota</taxon>
        <taxon>Gammaproteobacteria</taxon>
        <taxon>Vibrionales</taxon>
        <taxon>Vibrionaceae</taxon>
        <taxon>Vibrio</taxon>
    </lineage>
</organism>
<evidence type="ECO:0000313" key="3">
    <source>
        <dbReference type="Proteomes" id="UP001199044"/>
    </source>
</evidence>
<dbReference type="EMBL" id="JAIWIU010000091">
    <property type="protein sequence ID" value="MCA2017129.1"/>
    <property type="molecule type" value="Genomic_DNA"/>
</dbReference>
<keyword evidence="1" id="KW-0812">Transmembrane</keyword>
<dbReference type="InterPro" id="IPR045324">
    <property type="entry name" value="Small_multidrug_res"/>
</dbReference>
<evidence type="ECO:0000313" key="2">
    <source>
        <dbReference type="EMBL" id="MCA2017129.1"/>
    </source>
</evidence>
<gene>
    <name evidence="2" type="ORF">LDJ79_13465</name>
</gene>